<gene>
    <name evidence="3" type="ORF">GMARGA_LOCUS15108</name>
</gene>
<dbReference type="EMBL" id="CAJVQB010010272">
    <property type="protein sequence ID" value="CAG8738300.1"/>
    <property type="molecule type" value="Genomic_DNA"/>
</dbReference>
<name>A0ABN7V725_GIGMA</name>
<evidence type="ECO:0000313" key="4">
    <source>
        <dbReference type="Proteomes" id="UP000789901"/>
    </source>
</evidence>
<accession>A0ABN7V725</accession>
<organism evidence="3 4">
    <name type="scientific">Gigaspora margarita</name>
    <dbReference type="NCBI Taxonomy" id="4874"/>
    <lineage>
        <taxon>Eukaryota</taxon>
        <taxon>Fungi</taxon>
        <taxon>Fungi incertae sedis</taxon>
        <taxon>Mucoromycota</taxon>
        <taxon>Glomeromycotina</taxon>
        <taxon>Glomeromycetes</taxon>
        <taxon>Diversisporales</taxon>
        <taxon>Gigasporaceae</taxon>
        <taxon>Gigaspora</taxon>
    </lineage>
</organism>
<reference evidence="3 4" key="1">
    <citation type="submission" date="2021-06" db="EMBL/GenBank/DDBJ databases">
        <authorList>
            <person name="Kallberg Y."/>
            <person name="Tangrot J."/>
            <person name="Rosling A."/>
        </authorList>
    </citation>
    <scope>NUCLEOTIDE SEQUENCE [LARGE SCALE GENOMIC DNA]</scope>
    <source>
        <strain evidence="3 4">120-4 pot B 10/14</strain>
    </source>
</reference>
<proteinExistence type="predicted"/>
<protein>
    <submittedName>
        <fullName evidence="3">6672_t:CDS:1</fullName>
    </submittedName>
</protein>
<evidence type="ECO:0000259" key="2">
    <source>
        <dbReference type="Pfam" id="PF05699"/>
    </source>
</evidence>
<feature type="domain" description="HAT C-terminal dimerisation" evidence="2">
    <location>
        <begin position="293"/>
        <end position="368"/>
    </location>
</feature>
<evidence type="ECO:0000256" key="1">
    <source>
        <dbReference type="SAM" id="MobiDB-lite"/>
    </source>
</evidence>
<keyword evidence="4" id="KW-1185">Reference proteome</keyword>
<feature type="region of interest" description="Disordered" evidence="1">
    <location>
        <begin position="1"/>
        <end position="24"/>
    </location>
</feature>
<evidence type="ECO:0000313" key="3">
    <source>
        <dbReference type="EMBL" id="CAG8738300.1"/>
    </source>
</evidence>
<dbReference type="Pfam" id="PF05699">
    <property type="entry name" value="Dimer_Tnp_hAT"/>
    <property type="match status" value="1"/>
</dbReference>
<dbReference type="InterPro" id="IPR012337">
    <property type="entry name" value="RNaseH-like_sf"/>
</dbReference>
<comment type="caution">
    <text evidence="3">The sequence shown here is derived from an EMBL/GenBank/DDBJ whole genome shotgun (WGS) entry which is preliminary data.</text>
</comment>
<dbReference type="SUPFAM" id="SSF53098">
    <property type="entry name" value="Ribonuclease H-like"/>
    <property type="match status" value="1"/>
</dbReference>
<dbReference type="InterPro" id="IPR008906">
    <property type="entry name" value="HATC_C_dom"/>
</dbReference>
<dbReference type="Proteomes" id="UP000789901">
    <property type="component" value="Unassembled WGS sequence"/>
</dbReference>
<sequence>MTDRVHDGSSSEEESSDPIETSGRPYDMKVHLARYCDNTPDDIKIKWRDYLAEGTSKPIARTKSVKQSNITTHYQQITPISDTKANELDQAILKAWVCCGFSFCTIENPFIIDLFKLAIPGYILPSRTTLSSRLLDQETEYLIKLRSYNESQTGQFMATEIKKVLQDIGLQKFAAILLENHTEIISNSNVFGLLQNEEFYSKCCQIASILKPVKELTNILEARNADLAECFIGLTRLATSINRIESRNQWRTLMINNFNRRRGLQQTALNKIYETASLIWYNFRYTEVSCLNLLSEMRLWKRKETPLKWWMSINVHEENDQLQELALFLFSIVPSQAVCERNFSTLKWLFGDKRTQLNLLRIESIAKIRSFYISNTDKELRIYGKDMNDKDLKESLNNSVIIQPTEDLEIDDDHDNYSQQILTDNLNLSQLVDLTLPEFLSTNNSLFESATNRLSSHERAYNLENREYDPVQLAQQMINEENDL</sequence>